<comment type="caution">
    <text evidence="1">The sequence shown here is derived from an EMBL/GenBank/DDBJ whole genome shotgun (WGS) entry which is preliminary data.</text>
</comment>
<sequence>MDSEARPLHVLFFPMMAQGHIIPMIDIAKMFALREEVQVSIVTTPLNATRIQSTIDRSTRLSGHNNTTIHLLQLPCSEAGLPDGCENLDMVTTQDMMLAFFKAISLLHQPFEQLVERLHPDCIISDMFFPWTVDVAEKSNIPRLVFHGISFFSLCVSESIKKHSPHESVASDTEPFLVPKLPHPIEMTRSQIPTQVRTRTPFTEIEEKVKEGDLKSYGVVMNSFYELEPDYVKHYREEVIGSDRAWHIGPVSLRNKDEKDMAERGNKAFIDANQCMHWLDSREPGSVIYVCFGSLFLIGGAQLMEIALALEESDRPFIWVAKNTDKMEEKWMPDGFEERTKGKGLVIRGWAPQFCNEKLITSVLRIGVEVGAKVWAMEAMARPVIGREEIKRAMAQLMDGGDEADERRRRASELGEMAKRAVGKGGSSSLDFDRLIDDIKMYGHQAK</sequence>
<dbReference type="EMBL" id="CM056816">
    <property type="protein sequence ID" value="KAJ8632027.1"/>
    <property type="molecule type" value="Genomic_DNA"/>
</dbReference>
<keyword evidence="2" id="KW-1185">Reference proteome</keyword>
<gene>
    <name evidence="1" type="ORF">MRB53_025363</name>
</gene>
<organism evidence="1 2">
    <name type="scientific">Persea americana</name>
    <name type="common">Avocado</name>
    <dbReference type="NCBI Taxonomy" id="3435"/>
    <lineage>
        <taxon>Eukaryota</taxon>
        <taxon>Viridiplantae</taxon>
        <taxon>Streptophyta</taxon>
        <taxon>Embryophyta</taxon>
        <taxon>Tracheophyta</taxon>
        <taxon>Spermatophyta</taxon>
        <taxon>Magnoliopsida</taxon>
        <taxon>Magnoliidae</taxon>
        <taxon>Laurales</taxon>
        <taxon>Lauraceae</taxon>
        <taxon>Persea</taxon>
    </lineage>
</organism>
<reference evidence="1 2" key="1">
    <citation type="journal article" date="2022" name="Hortic Res">
        <title>A haplotype resolved chromosomal level avocado genome allows analysis of novel avocado genes.</title>
        <authorList>
            <person name="Nath O."/>
            <person name="Fletcher S.J."/>
            <person name="Hayward A."/>
            <person name="Shaw L.M."/>
            <person name="Masouleh A.K."/>
            <person name="Furtado A."/>
            <person name="Henry R.J."/>
            <person name="Mitter N."/>
        </authorList>
    </citation>
    <scope>NUCLEOTIDE SEQUENCE [LARGE SCALE GENOMIC DNA]</scope>
    <source>
        <strain evidence="2">cv. Hass</strain>
    </source>
</reference>
<evidence type="ECO:0000313" key="1">
    <source>
        <dbReference type="EMBL" id="KAJ8632027.1"/>
    </source>
</evidence>
<name>A0ACC2LFZ8_PERAE</name>
<protein>
    <submittedName>
        <fullName evidence="1">Uncharacterized protein</fullName>
    </submittedName>
</protein>
<evidence type="ECO:0000313" key="2">
    <source>
        <dbReference type="Proteomes" id="UP001234297"/>
    </source>
</evidence>
<dbReference type="Proteomes" id="UP001234297">
    <property type="component" value="Chromosome 8"/>
</dbReference>
<accession>A0ACC2LFZ8</accession>
<proteinExistence type="predicted"/>